<dbReference type="AlphaFoldDB" id="A0A8S2Y107"/>
<feature type="region of interest" description="Disordered" evidence="1">
    <location>
        <begin position="1"/>
        <end position="46"/>
    </location>
</feature>
<evidence type="ECO:0000256" key="1">
    <source>
        <dbReference type="SAM" id="MobiDB-lite"/>
    </source>
</evidence>
<dbReference type="EMBL" id="CAJOBH010138071">
    <property type="protein sequence ID" value="CAF4791618.1"/>
    <property type="molecule type" value="Genomic_DNA"/>
</dbReference>
<organism evidence="2 5">
    <name type="scientific">Rotaria magnacalcarata</name>
    <dbReference type="NCBI Taxonomy" id="392030"/>
    <lineage>
        <taxon>Eukaryota</taxon>
        <taxon>Metazoa</taxon>
        <taxon>Spiralia</taxon>
        <taxon>Gnathifera</taxon>
        <taxon>Rotifera</taxon>
        <taxon>Eurotatoria</taxon>
        <taxon>Bdelloidea</taxon>
        <taxon>Philodinida</taxon>
        <taxon>Philodinidae</taxon>
        <taxon>Rotaria</taxon>
    </lineage>
</organism>
<feature type="non-terminal residue" evidence="2">
    <location>
        <position position="1"/>
    </location>
</feature>
<proteinExistence type="predicted"/>
<comment type="caution">
    <text evidence="2">The sequence shown here is derived from an EMBL/GenBank/DDBJ whole genome shotgun (WGS) entry which is preliminary data.</text>
</comment>
<dbReference type="Proteomes" id="UP000681720">
    <property type="component" value="Unassembled WGS sequence"/>
</dbReference>
<sequence length="80" mass="9284">QYQTITRPTSLPPARQTSPLNENSDEDVKQRRRYASDSNTTDDDTNELTLLVTSFLQHLRNQLKSSADGETNVYHQYRQQ</sequence>
<dbReference type="Proteomes" id="UP000681967">
    <property type="component" value="Unassembled WGS sequence"/>
</dbReference>
<gene>
    <name evidence="3" type="ORF">BYL167_LOCUS47747</name>
    <name evidence="2" type="ORF">GIL414_LOCUS35876</name>
    <name evidence="4" type="ORF">SMN809_LOCUS52806</name>
</gene>
<dbReference type="Proteomes" id="UP000676336">
    <property type="component" value="Unassembled WGS sequence"/>
</dbReference>
<name>A0A8S2Y107_9BILA</name>
<dbReference type="EMBL" id="CAJOBJ010087652">
    <property type="protein sequence ID" value="CAF4527273.1"/>
    <property type="molecule type" value="Genomic_DNA"/>
</dbReference>
<evidence type="ECO:0000313" key="4">
    <source>
        <dbReference type="EMBL" id="CAF4923049.1"/>
    </source>
</evidence>
<protein>
    <submittedName>
        <fullName evidence="2">Uncharacterized protein</fullName>
    </submittedName>
</protein>
<evidence type="ECO:0000313" key="2">
    <source>
        <dbReference type="EMBL" id="CAF4527273.1"/>
    </source>
</evidence>
<feature type="non-terminal residue" evidence="2">
    <location>
        <position position="80"/>
    </location>
</feature>
<dbReference type="EMBL" id="CAJOBI010180149">
    <property type="protein sequence ID" value="CAF4923049.1"/>
    <property type="molecule type" value="Genomic_DNA"/>
</dbReference>
<feature type="compositionally biased region" description="Polar residues" evidence="1">
    <location>
        <begin position="1"/>
        <end position="22"/>
    </location>
</feature>
<accession>A0A8S2Y107</accession>
<reference evidence="2" key="1">
    <citation type="submission" date="2021-02" db="EMBL/GenBank/DDBJ databases">
        <authorList>
            <person name="Nowell W R."/>
        </authorList>
    </citation>
    <scope>NUCLEOTIDE SEQUENCE</scope>
</reference>
<evidence type="ECO:0000313" key="3">
    <source>
        <dbReference type="EMBL" id="CAF4791618.1"/>
    </source>
</evidence>
<evidence type="ECO:0000313" key="5">
    <source>
        <dbReference type="Proteomes" id="UP000681720"/>
    </source>
</evidence>